<dbReference type="Proteomes" id="UP000887575">
    <property type="component" value="Unassembled WGS sequence"/>
</dbReference>
<accession>A0AAF3E8X8</accession>
<proteinExistence type="predicted"/>
<name>A0AAF3E8X8_9BILA</name>
<dbReference type="GO" id="GO:0003676">
    <property type="term" value="F:nucleic acid binding"/>
    <property type="evidence" value="ECO:0007669"/>
    <property type="project" value="InterPro"/>
</dbReference>
<reference evidence="3" key="1">
    <citation type="submission" date="2024-02" db="UniProtKB">
        <authorList>
            <consortium name="WormBaseParasite"/>
        </authorList>
    </citation>
    <scope>IDENTIFICATION</scope>
</reference>
<keyword evidence="2" id="KW-1185">Reference proteome</keyword>
<dbReference type="WBParaSite" id="MBELARI_LOCUS10368">
    <property type="protein sequence ID" value="MBELARI_LOCUS10368"/>
    <property type="gene ID" value="MBELARI_LOCUS10368"/>
</dbReference>
<evidence type="ECO:0000313" key="3">
    <source>
        <dbReference type="WBParaSite" id="MBELARI_LOCUS10368"/>
    </source>
</evidence>
<feature type="domain" description="Tc1-like transposase DDE" evidence="1">
    <location>
        <begin position="8"/>
        <end position="91"/>
    </location>
</feature>
<protein>
    <recommendedName>
        <fullName evidence="1">Tc1-like transposase DDE domain-containing protein</fullName>
    </recommendedName>
</protein>
<organism evidence="2 3">
    <name type="scientific">Mesorhabditis belari</name>
    <dbReference type="NCBI Taxonomy" id="2138241"/>
    <lineage>
        <taxon>Eukaryota</taxon>
        <taxon>Metazoa</taxon>
        <taxon>Ecdysozoa</taxon>
        <taxon>Nematoda</taxon>
        <taxon>Chromadorea</taxon>
        <taxon>Rhabditida</taxon>
        <taxon>Rhabditina</taxon>
        <taxon>Rhabditomorpha</taxon>
        <taxon>Rhabditoidea</taxon>
        <taxon>Rhabditidae</taxon>
        <taxon>Mesorhabditinae</taxon>
        <taxon>Mesorhabditis</taxon>
    </lineage>
</organism>
<dbReference type="Pfam" id="PF13358">
    <property type="entry name" value="DDE_3"/>
    <property type="match status" value="1"/>
</dbReference>
<sequence>MEILEGCLLPFAQDHMAPGWFLYQDNSPVHKSKLMMGRTVNLSNGGKAHLPGCFVLNNVLLVKVPPMSPDLNVIENLWAYVKAKLRGKDFHTKVDFWFYIRKVWSTIRPAILHELVDSVPKRLNEMILAKGGPIEY</sequence>
<evidence type="ECO:0000313" key="2">
    <source>
        <dbReference type="Proteomes" id="UP000887575"/>
    </source>
</evidence>
<dbReference type="Gene3D" id="3.30.420.10">
    <property type="entry name" value="Ribonuclease H-like superfamily/Ribonuclease H"/>
    <property type="match status" value="1"/>
</dbReference>
<evidence type="ECO:0000259" key="1">
    <source>
        <dbReference type="Pfam" id="PF13358"/>
    </source>
</evidence>
<dbReference type="InterPro" id="IPR036397">
    <property type="entry name" value="RNaseH_sf"/>
</dbReference>
<dbReference type="InterPro" id="IPR038717">
    <property type="entry name" value="Tc1-like_DDE_dom"/>
</dbReference>
<dbReference type="AlphaFoldDB" id="A0AAF3E8X8"/>